<dbReference type="KEGG" id="dpl:KGM_213328A"/>
<comment type="caution">
    <text evidence="2">The sequence shown here is derived from an EMBL/GenBank/DDBJ whole genome shotgun (WGS) entry which is preliminary data.</text>
</comment>
<protein>
    <submittedName>
        <fullName evidence="2">Uncharacterized protein</fullName>
    </submittedName>
</protein>
<evidence type="ECO:0000313" key="3">
    <source>
        <dbReference type="Proteomes" id="UP000007151"/>
    </source>
</evidence>
<dbReference type="Proteomes" id="UP000007151">
    <property type="component" value="Unassembled WGS sequence"/>
</dbReference>
<keyword evidence="3" id="KW-1185">Reference proteome</keyword>
<evidence type="ECO:0000313" key="2">
    <source>
        <dbReference type="EMBL" id="OWR41845.1"/>
    </source>
</evidence>
<proteinExistence type="predicted"/>
<dbReference type="EMBL" id="AGBW02014335">
    <property type="protein sequence ID" value="OWR41845.1"/>
    <property type="molecule type" value="Genomic_DNA"/>
</dbReference>
<sequence>MSEALVGILFGFRFIPERLRGRLADEELGKREVIFFQTSPDFIPLDIFIGAFSKKQSPSVADLRGRTPQAAEDVSSPGYAR</sequence>
<reference evidence="2 3" key="1">
    <citation type="journal article" date="2011" name="Cell">
        <title>The monarch butterfly genome yields insights into long-distance migration.</title>
        <authorList>
            <person name="Zhan S."/>
            <person name="Merlin C."/>
            <person name="Boore J.L."/>
            <person name="Reppert S.M."/>
        </authorList>
    </citation>
    <scope>NUCLEOTIDE SEQUENCE [LARGE SCALE GENOMIC DNA]</scope>
    <source>
        <strain evidence="2">F-2</strain>
    </source>
</reference>
<accession>A0A212EK54</accession>
<dbReference type="AlphaFoldDB" id="A0A212EK54"/>
<evidence type="ECO:0000256" key="1">
    <source>
        <dbReference type="SAM" id="MobiDB-lite"/>
    </source>
</evidence>
<gene>
    <name evidence="2" type="ORF">KGM_213328A</name>
</gene>
<feature type="region of interest" description="Disordered" evidence="1">
    <location>
        <begin position="57"/>
        <end position="81"/>
    </location>
</feature>
<name>A0A212EK54_DANPL</name>
<dbReference type="InParanoid" id="A0A212EK54"/>
<feature type="non-terminal residue" evidence="2">
    <location>
        <position position="81"/>
    </location>
</feature>
<organism evidence="2 3">
    <name type="scientific">Danaus plexippus plexippus</name>
    <dbReference type="NCBI Taxonomy" id="278856"/>
    <lineage>
        <taxon>Eukaryota</taxon>
        <taxon>Metazoa</taxon>
        <taxon>Ecdysozoa</taxon>
        <taxon>Arthropoda</taxon>
        <taxon>Hexapoda</taxon>
        <taxon>Insecta</taxon>
        <taxon>Pterygota</taxon>
        <taxon>Neoptera</taxon>
        <taxon>Endopterygota</taxon>
        <taxon>Lepidoptera</taxon>
        <taxon>Glossata</taxon>
        <taxon>Ditrysia</taxon>
        <taxon>Papilionoidea</taxon>
        <taxon>Nymphalidae</taxon>
        <taxon>Danainae</taxon>
        <taxon>Danaini</taxon>
        <taxon>Danaina</taxon>
        <taxon>Danaus</taxon>
        <taxon>Danaus</taxon>
    </lineage>
</organism>